<dbReference type="Proteomes" id="UP000297890">
    <property type="component" value="Unassembled WGS sequence"/>
</dbReference>
<dbReference type="OrthoDB" id="9808602at2"/>
<evidence type="ECO:0000256" key="3">
    <source>
        <dbReference type="ARBA" id="ARBA00022475"/>
    </source>
</evidence>
<evidence type="ECO:0000256" key="8">
    <source>
        <dbReference type="SAM" id="Phobius"/>
    </source>
</evidence>
<organism evidence="10 11">
    <name type="scientific">Candidatus Macondimonas diazotrophica</name>
    <dbReference type="NCBI Taxonomy" id="2305248"/>
    <lineage>
        <taxon>Bacteria</taxon>
        <taxon>Pseudomonadati</taxon>
        <taxon>Pseudomonadota</taxon>
        <taxon>Gammaproteobacteria</taxon>
        <taxon>Chromatiales</taxon>
        <taxon>Ectothiorhodospiraceae</taxon>
        <taxon>Candidatus Macondimonas</taxon>
    </lineage>
</organism>
<evidence type="ECO:0000256" key="2">
    <source>
        <dbReference type="ARBA" id="ARBA00006464"/>
    </source>
</evidence>
<keyword evidence="4" id="KW-0808">Transferase</keyword>
<comment type="caution">
    <text evidence="10">The sequence shown here is derived from an EMBL/GenBank/DDBJ whole genome shotgun (WGS) entry which is preliminary data.</text>
</comment>
<evidence type="ECO:0000256" key="7">
    <source>
        <dbReference type="ARBA" id="ARBA00023136"/>
    </source>
</evidence>
<comment type="similarity">
    <text evidence="2">Belongs to the bacterial sugar transferase family.</text>
</comment>
<evidence type="ECO:0000256" key="5">
    <source>
        <dbReference type="ARBA" id="ARBA00022692"/>
    </source>
</evidence>
<keyword evidence="11" id="KW-1185">Reference proteome</keyword>
<dbReference type="GO" id="GO:0005886">
    <property type="term" value="C:plasma membrane"/>
    <property type="evidence" value="ECO:0007669"/>
    <property type="project" value="UniProtKB-SubCell"/>
</dbReference>
<accession>A0A4Z0F9M3</accession>
<feature type="domain" description="Bacterial sugar transferase" evidence="9">
    <location>
        <begin position="36"/>
        <end position="226"/>
    </location>
</feature>
<evidence type="ECO:0000259" key="9">
    <source>
        <dbReference type="Pfam" id="PF02397"/>
    </source>
</evidence>
<reference evidence="10 11" key="1">
    <citation type="journal article" date="2019" name="ISME J.">
        <title>Candidatus Macondimonas diazotrophica, a novel gammaproteobacterial genus dominating crude-oil-contaminated coastal sediments.</title>
        <authorList>
            <person name="Karthikeyan S."/>
            <person name="Konstantinidis K."/>
        </authorList>
    </citation>
    <scope>NUCLEOTIDE SEQUENCE [LARGE SCALE GENOMIC DNA]</scope>
    <source>
        <strain evidence="10 11">KTK01</strain>
    </source>
</reference>
<dbReference type="EMBL" id="SRIO01000008">
    <property type="protein sequence ID" value="TFZ82516.1"/>
    <property type="molecule type" value="Genomic_DNA"/>
</dbReference>
<keyword evidence="7 8" id="KW-0472">Membrane</keyword>
<sequence>MNTSSSDLDIQLEPLPRDHLDQPRTLESMTRLRTGKRTLDVIGASLLLILLAPLMALIAILVRLSGPQVIFAHQRVGHCGKLFPCYKFRTMVPNAQEVLQRLLADRPDLRAEWERDFKLKEDPRITRIGGFLRKYSLDELPQFWNVLRGDMSLVGPRPIIAEELSRYGQHASVYLASRPGVTGFWQVSGRSDVEYDERVRMDREYHHNQSLLTDIGILFKTVTVVIQRRGAY</sequence>
<dbReference type="Pfam" id="PF02397">
    <property type="entry name" value="Bac_transf"/>
    <property type="match status" value="1"/>
</dbReference>
<evidence type="ECO:0000313" key="11">
    <source>
        <dbReference type="Proteomes" id="UP000297890"/>
    </source>
</evidence>
<gene>
    <name evidence="10" type="ORF">E4680_07345</name>
</gene>
<keyword evidence="5 8" id="KW-0812">Transmembrane</keyword>
<name>A0A4Z0F9M3_9GAMM</name>
<protein>
    <recommendedName>
        <fullName evidence="9">Bacterial sugar transferase domain-containing protein</fullName>
    </recommendedName>
</protein>
<evidence type="ECO:0000313" key="10">
    <source>
        <dbReference type="EMBL" id="TFZ82516.1"/>
    </source>
</evidence>
<dbReference type="InterPro" id="IPR003362">
    <property type="entry name" value="Bact_transf"/>
</dbReference>
<evidence type="ECO:0000256" key="6">
    <source>
        <dbReference type="ARBA" id="ARBA00022989"/>
    </source>
</evidence>
<proteinExistence type="inferred from homology"/>
<dbReference type="RefSeq" id="WP_135281762.1">
    <property type="nucleotide sequence ID" value="NZ_SRIO01000008.1"/>
</dbReference>
<keyword evidence="3" id="KW-1003">Cell membrane</keyword>
<dbReference type="AlphaFoldDB" id="A0A4Z0F9M3"/>
<keyword evidence="6 8" id="KW-1133">Transmembrane helix</keyword>
<comment type="subcellular location">
    <subcellularLocation>
        <location evidence="1">Cell membrane</location>
    </subcellularLocation>
</comment>
<dbReference type="PANTHER" id="PTHR30576">
    <property type="entry name" value="COLANIC BIOSYNTHESIS UDP-GLUCOSE LIPID CARRIER TRANSFERASE"/>
    <property type="match status" value="1"/>
</dbReference>
<dbReference type="PANTHER" id="PTHR30576:SF4">
    <property type="entry name" value="UNDECAPRENYL-PHOSPHATE GALACTOSE PHOSPHOTRANSFERASE"/>
    <property type="match status" value="1"/>
</dbReference>
<dbReference type="GO" id="GO:0016780">
    <property type="term" value="F:phosphotransferase activity, for other substituted phosphate groups"/>
    <property type="evidence" value="ECO:0007669"/>
    <property type="project" value="TreeGrafter"/>
</dbReference>
<evidence type="ECO:0000256" key="1">
    <source>
        <dbReference type="ARBA" id="ARBA00004236"/>
    </source>
</evidence>
<evidence type="ECO:0000256" key="4">
    <source>
        <dbReference type="ARBA" id="ARBA00022679"/>
    </source>
</evidence>
<feature type="transmembrane region" description="Helical" evidence="8">
    <location>
        <begin position="39"/>
        <end position="62"/>
    </location>
</feature>